<accession>A0A3A2ZDY9</accession>
<evidence type="ECO:0000313" key="1">
    <source>
        <dbReference type="EMBL" id="RJE21156.1"/>
    </source>
</evidence>
<dbReference type="AlphaFoldDB" id="A0A3A2ZDY9"/>
<name>A0A3A2ZDY9_9EURO</name>
<comment type="caution">
    <text evidence="1">The sequence shown here is derived from an EMBL/GenBank/DDBJ whole genome shotgun (WGS) entry which is preliminary data.</text>
</comment>
<evidence type="ECO:0000313" key="2">
    <source>
        <dbReference type="Proteomes" id="UP000266188"/>
    </source>
</evidence>
<organism evidence="1 2">
    <name type="scientific">Aspergillus sclerotialis</name>
    <dbReference type="NCBI Taxonomy" id="2070753"/>
    <lineage>
        <taxon>Eukaryota</taxon>
        <taxon>Fungi</taxon>
        <taxon>Dikarya</taxon>
        <taxon>Ascomycota</taxon>
        <taxon>Pezizomycotina</taxon>
        <taxon>Eurotiomycetes</taxon>
        <taxon>Eurotiomycetidae</taxon>
        <taxon>Eurotiales</taxon>
        <taxon>Aspergillaceae</taxon>
        <taxon>Aspergillus</taxon>
        <taxon>Aspergillus subgen. Polypaecilum</taxon>
    </lineage>
</organism>
<reference evidence="2" key="1">
    <citation type="submission" date="2017-02" db="EMBL/GenBank/DDBJ databases">
        <authorList>
            <person name="Tafer H."/>
            <person name="Lopandic K."/>
        </authorList>
    </citation>
    <scope>NUCLEOTIDE SEQUENCE [LARGE SCALE GENOMIC DNA]</scope>
    <source>
        <strain evidence="2">CBS 366.77</strain>
    </source>
</reference>
<dbReference type="OrthoDB" id="5304511at2759"/>
<dbReference type="Proteomes" id="UP000266188">
    <property type="component" value="Unassembled WGS sequence"/>
</dbReference>
<proteinExistence type="predicted"/>
<evidence type="ECO:0008006" key="3">
    <source>
        <dbReference type="Google" id="ProtNLM"/>
    </source>
</evidence>
<keyword evidence="2" id="KW-1185">Reference proteome</keyword>
<gene>
    <name evidence="1" type="ORF">PHISCL_06501</name>
</gene>
<sequence length="565" mass="64848">MSTETGAAEPSVATSAEPYTALRGENYVNAGDELRELCDNTSSMSVADSLADSSVGSSAASSADSCAETTSENSTENPTNLLLTLPLELHLMILGSLEPVDLFSAINAWDVWHNLMQDHTKTIMKGVMSLAIDPDTEKEFVLAFRAQRLWSLEPNKRRYRVECQDMFQEFEEGNTGSLRDLISEGTPPMELLNFCWHFEYFMLGFTKRAMEQLPGVDWKWKVSGRGNTHFGRTPFERIRLQRAFFRYEIINCFMQTYQSGIPNRTTAVAKFISRLEVWEVEELICVAQYYTWLMQETLDNVDDNFVKLFKEKKKRLILPGPVFPAPGANTSTTNIYENWMTVFRNVKLPLFTAFRNRFETYTIKMNRYLTTRGVLAMWKLVHSQPSAITEILQEAHLDEKWVYNLPQLLTTVYRRNNPLAAGIPVPGLETYVQETVKGVNFGWLWAFGPTLTIPEPNQMSNYTLRNIGYVFWDKCRLIQYPFAQSPRPVFDPERDSPPLQLQTRSYHAPESVFERIFHIPVSESFLRHCVEELGFTGNYSGNTKWIHFRPLLDDPTLLSWAAGIL</sequence>
<protein>
    <recommendedName>
        <fullName evidence="3">F-box domain-containing protein</fullName>
    </recommendedName>
</protein>
<dbReference type="EMBL" id="MVGC01000248">
    <property type="protein sequence ID" value="RJE21156.1"/>
    <property type="molecule type" value="Genomic_DNA"/>
</dbReference>